<dbReference type="AlphaFoldDB" id="V9L0P6"/>
<dbReference type="PANTHER" id="PTHR14431:SF1">
    <property type="entry name" value="HCLS1-BINDING PROTEIN 3"/>
    <property type="match status" value="1"/>
</dbReference>
<evidence type="ECO:0000313" key="3">
    <source>
        <dbReference type="EMBL" id="AFP04817.1"/>
    </source>
</evidence>
<dbReference type="SMART" id="SM00312">
    <property type="entry name" value="PX"/>
    <property type="match status" value="1"/>
</dbReference>
<evidence type="ECO:0000256" key="1">
    <source>
        <dbReference type="SAM" id="MobiDB-lite"/>
    </source>
</evidence>
<feature type="domain" description="PX" evidence="2">
    <location>
        <begin position="17"/>
        <end position="140"/>
    </location>
</feature>
<dbReference type="CDD" id="cd06868">
    <property type="entry name" value="PX_HS1BP3"/>
    <property type="match status" value="1"/>
</dbReference>
<dbReference type="SUPFAM" id="SSF64268">
    <property type="entry name" value="PX domain"/>
    <property type="match status" value="1"/>
</dbReference>
<feature type="compositionally biased region" description="Low complexity" evidence="1">
    <location>
        <begin position="324"/>
        <end position="339"/>
    </location>
</feature>
<dbReference type="InterPro" id="IPR037901">
    <property type="entry name" value="HS1BP3_PX"/>
</dbReference>
<evidence type="ECO:0000259" key="2">
    <source>
        <dbReference type="PROSITE" id="PS50195"/>
    </source>
</evidence>
<dbReference type="PANTHER" id="PTHR14431">
    <property type="entry name" value="HCLS1-BINDING PROTEIN 3"/>
    <property type="match status" value="1"/>
</dbReference>
<sequence length="370" mass="40876">MSEATVTSRAIQNLNTGIDLSVPEYQEIHGKMMSGHVEYQIVVVTQLASFKSAKHKPRDVVQLVVSKKYSEIDALHQKLGTQYPQASLPPMPRKVLFVGESAIKERRATFDEIFRSISKDKTLVTSPELLAFLGAKGRDLGDLKSRNVTDEQQEDEGEFGDFFNQEATKDAVPFKHSETYKTATEQIVEMADPLGVTSYRVKKTETPAKKATHKLTLFEEVDADAGLFDPVESSTTQVGKKSTFSATGFRLFEDPDLDGAVRSDDPLLLPTTFEHRIGALSTDLNEDTEELLRVEDDLDKILKLRSSSKAKPKVPTKPAIPNKAASSPAPDVSPAPVRSTENPVDSMNEMDILKYIQQNEASGSEALDLF</sequence>
<dbReference type="EMBL" id="JW872299">
    <property type="protein sequence ID" value="AFP04817.1"/>
    <property type="molecule type" value="mRNA"/>
</dbReference>
<dbReference type="InterPro" id="IPR036871">
    <property type="entry name" value="PX_dom_sf"/>
</dbReference>
<dbReference type="GO" id="GO:0035091">
    <property type="term" value="F:phosphatidylinositol binding"/>
    <property type="evidence" value="ECO:0007669"/>
    <property type="project" value="InterPro"/>
</dbReference>
<dbReference type="Pfam" id="PF00787">
    <property type="entry name" value="PX"/>
    <property type="match status" value="1"/>
</dbReference>
<dbReference type="PROSITE" id="PS50195">
    <property type="entry name" value="PX"/>
    <property type="match status" value="1"/>
</dbReference>
<dbReference type="Gene3D" id="3.30.1520.10">
    <property type="entry name" value="Phox-like domain"/>
    <property type="match status" value="1"/>
</dbReference>
<dbReference type="InterPro" id="IPR001683">
    <property type="entry name" value="PX_dom"/>
</dbReference>
<reference evidence="3" key="1">
    <citation type="journal article" date="2014" name="Nature">
        <title>Elephant shark genome provides unique insights into gnathostome evolution.</title>
        <authorList>
            <consortium name="International Elephant Shark Genome Sequencing Consortium"/>
            <person name="Venkatesh B."/>
            <person name="Lee A.P."/>
            <person name="Ravi V."/>
            <person name="Maurya A.K."/>
            <person name="Lian M.M."/>
            <person name="Swann J.B."/>
            <person name="Ohta Y."/>
            <person name="Flajnik M.F."/>
            <person name="Sutoh Y."/>
            <person name="Kasahara M."/>
            <person name="Hoon S."/>
            <person name="Gangu V."/>
            <person name="Roy S.W."/>
            <person name="Irimia M."/>
            <person name="Korzh V."/>
            <person name="Kondrychyn I."/>
            <person name="Lim Z.W."/>
            <person name="Tay B.H."/>
            <person name="Tohari S."/>
            <person name="Kong K.W."/>
            <person name="Ho S."/>
            <person name="Lorente-Galdos B."/>
            <person name="Quilez J."/>
            <person name="Marques-Bonet T."/>
            <person name="Raney B.J."/>
            <person name="Ingham P.W."/>
            <person name="Tay A."/>
            <person name="Hillier L.W."/>
            <person name="Minx P."/>
            <person name="Boehm T."/>
            <person name="Wilson R.K."/>
            <person name="Brenner S."/>
            <person name="Warren W.C."/>
        </authorList>
    </citation>
    <scope>NUCLEOTIDE SEQUENCE</scope>
    <source>
        <tissue evidence="3">Spleen</tissue>
    </source>
</reference>
<proteinExistence type="evidence at transcript level"/>
<name>V9L0P6_CALMI</name>
<dbReference type="InterPro" id="IPR039701">
    <property type="entry name" value="HS1BP3"/>
</dbReference>
<protein>
    <submittedName>
        <fullName evidence="3">HCLS1-binding protein 3-like protein</fullName>
    </submittedName>
</protein>
<feature type="region of interest" description="Disordered" evidence="1">
    <location>
        <begin position="308"/>
        <end position="349"/>
    </location>
</feature>
<organism evidence="3">
    <name type="scientific">Callorhinchus milii</name>
    <name type="common">Ghost shark</name>
    <dbReference type="NCBI Taxonomy" id="7868"/>
    <lineage>
        <taxon>Eukaryota</taxon>
        <taxon>Metazoa</taxon>
        <taxon>Chordata</taxon>
        <taxon>Craniata</taxon>
        <taxon>Vertebrata</taxon>
        <taxon>Chondrichthyes</taxon>
        <taxon>Holocephali</taxon>
        <taxon>Chimaeriformes</taxon>
        <taxon>Callorhinchidae</taxon>
        <taxon>Callorhinchus</taxon>
    </lineage>
</organism>
<accession>V9L0P6</accession>